<name>A0ABZ1BA45_9ACTN</name>
<keyword evidence="1" id="KW-0732">Signal</keyword>
<protein>
    <submittedName>
        <fullName evidence="2">Uncharacterized protein</fullName>
    </submittedName>
</protein>
<organism evidence="2 3">
    <name type="scientific">Blastococcus brunescens</name>
    <dbReference type="NCBI Taxonomy" id="1564165"/>
    <lineage>
        <taxon>Bacteria</taxon>
        <taxon>Bacillati</taxon>
        <taxon>Actinomycetota</taxon>
        <taxon>Actinomycetes</taxon>
        <taxon>Geodermatophilales</taxon>
        <taxon>Geodermatophilaceae</taxon>
        <taxon>Blastococcus</taxon>
    </lineage>
</organism>
<dbReference type="RefSeq" id="WP_324277678.1">
    <property type="nucleotide sequence ID" value="NZ_CP141261.1"/>
</dbReference>
<feature type="chain" id="PRO_5047353097" evidence="1">
    <location>
        <begin position="21"/>
        <end position="63"/>
    </location>
</feature>
<sequence length="63" mass="6252">MSFGVLAGAASALPTVVLHATTGLAALDADAGWPVPVVWAGSQVAAVASGEVTHRGILRWLAS</sequence>
<accession>A0ABZ1BA45</accession>
<evidence type="ECO:0000313" key="2">
    <source>
        <dbReference type="EMBL" id="WRL66364.1"/>
    </source>
</evidence>
<dbReference type="EMBL" id="CP141261">
    <property type="protein sequence ID" value="WRL66364.1"/>
    <property type="molecule type" value="Genomic_DNA"/>
</dbReference>
<evidence type="ECO:0000313" key="3">
    <source>
        <dbReference type="Proteomes" id="UP001324287"/>
    </source>
</evidence>
<keyword evidence="3" id="KW-1185">Reference proteome</keyword>
<gene>
    <name evidence="2" type="ORF">U6N30_13550</name>
</gene>
<evidence type="ECO:0000256" key="1">
    <source>
        <dbReference type="SAM" id="SignalP"/>
    </source>
</evidence>
<proteinExistence type="predicted"/>
<feature type="signal peptide" evidence="1">
    <location>
        <begin position="1"/>
        <end position="20"/>
    </location>
</feature>
<reference evidence="2 3" key="1">
    <citation type="submission" date="2023-12" db="EMBL/GenBank/DDBJ databases">
        <title>Blastococcus brunescens sp. nov., an actonobacterium isolated from sandstone collected in sahara desert.</title>
        <authorList>
            <person name="Gtari M."/>
            <person name="Ghodhbane F."/>
        </authorList>
    </citation>
    <scope>NUCLEOTIDE SEQUENCE [LARGE SCALE GENOMIC DNA]</scope>
    <source>
        <strain evidence="2 3">BMG 8361</strain>
    </source>
</reference>
<dbReference type="Proteomes" id="UP001324287">
    <property type="component" value="Chromosome"/>
</dbReference>